<sequence length="113" mass="12684">MHPGVVVPKRKKRGTGAPDRSCTLTVFSQYESVIHATAVIDRELGQFDCTFGQFGAVAFQSADAIDTLRSWKLRERRRHPTSGNAYERHYPGVDVAEMTTQLAKLCTHHRKKG</sequence>
<reference evidence="1 2" key="1">
    <citation type="submission" date="2020-04" db="EMBL/GenBank/DDBJ databases">
        <authorList>
            <person name="De Canck E."/>
        </authorList>
    </citation>
    <scope>NUCLEOTIDE SEQUENCE [LARGE SCALE GENOMIC DNA]</scope>
    <source>
        <strain evidence="1 2">LMG 27177</strain>
    </source>
</reference>
<name>A0A6J5H656_9BURK</name>
<dbReference type="EMBL" id="CADIKI010000030">
    <property type="protein sequence ID" value="CAB3809636.1"/>
    <property type="molecule type" value="Genomic_DNA"/>
</dbReference>
<keyword evidence="2" id="KW-1185">Reference proteome</keyword>
<dbReference type="Proteomes" id="UP000494252">
    <property type="component" value="Unassembled WGS sequence"/>
</dbReference>
<evidence type="ECO:0000313" key="2">
    <source>
        <dbReference type="Proteomes" id="UP000494252"/>
    </source>
</evidence>
<evidence type="ECO:0000313" key="1">
    <source>
        <dbReference type="EMBL" id="CAB3809636.1"/>
    </source>
</evidence>
<proteinExistence type="predicted"/>
<protein>
    <submittedName>
        <fullName evidence="1">Uncharacterized protein</fullName>
    </submittedName>
</protein>
<organism evidence="1 2">
    <name type="scientific">Paraburkholderia fynbosensis</name>
    <dbReference type="NCBI Taxonomy" id="1200993"/>
    <lineage>
        <taxon>Bacteria</taxon>
        <taxon>Pseudomonadati</taxon>
        <taxon>Pseudomonadota</taxon>
        <taxon>Betaproteobacteria</taxon>
        <taxon>Burkholderiales</taxon>
        <taxon>Burkholderiaceae</taxon>
        <taxon>Paraburkholderia</taxon>
    </lineage>
</organism>
<dbReference type="AlphaFoldDB" id="A0A6J5H656"/>
<accession>A0A6J5H656</accession>
<gene>
    <name evidence="1" type="ORF">LMG27177_06858</name>
</gene>